<dbReference type="AlphaFoldDB" id="A0AAV4HIH3"/>
<dbReference type="Pfam" id="PF08629">
    <property type="entry name" value="PDE8"/>
    <property type="match status" value="1"/>
</dbReference>
<sequence>MGCTPSIHVSHTGVVYCRDNEEAVNSTQGTLTTTTTTTTSTAAAAATAVHVSTRSGPGRSSGRGHKEKQLAIVSSSASSTVVCTSLVDPPCAAVAVDSVSDVVGCRRGDGGRLSVTLSEAETQTSRQSMKVKCLDFQSVSIDLMWFQCLL</sequence>
<evidence type="ECO:0000313" key="2">
    <source>
        <dbReference type="Proteomes" id="UP000762676"/>
    </source>
</evidence>
<keyword evidence="2" id="KW-1185">Reference proteome</keyword>
<gene>
    <name evidence="1" type="ORF">ElyMa_000972300</name>
</gene>
<protein>
    <submittedName>
        <fullName evidence="1">Phosphodiesterase</fullName>
    </submittedName>
</protein>
<reference evidence="1 2" key="1">
    <citation type="journal article" date="2021" name="Elife">
        <title>Chloroplast acquisition without the gene transfer in kleptoplastic sea slugs, Plakobranchus ocellatus.</title>
        <authorList>
            <person name="Maeda T."/>
            <person name="Takahashi S."/>
            <person name="Yoshida T."/>
            <person name="Shimamura S."/>
            <person name="Takaki Y."/>
            <person name="Nagai Y."/>
            <person name="Toyoda A."/>
            <person name="Suzuki Y."/>
            <person name="Arimoto A."/>
            <person name="Ishii H."/>
            <person name="Satoh N."/>
            <person name="Nishiyama T."/>
            <person name="Hasebe M."/>
            <person name="Maruyama T."/>
            <person name="Minagawa J."/>
            <person name="Obokata J."/>
            <person name="Shigenobu S."/>
        </authorList>
    </citation>
    <scope>NUCLEOTIDE SEQUENCE [LARGE SCALE GENOMIC DNA]</scope>
</reference>
<proteinExistence type="predicted"/>
<dbReference type="Proteomes" id="UP000762676">
    <property type="component" value="Unassembled WGS sequence"/>
</dbReference>
<accession>A0AAV4HIH3</accession>
<dbReference type="EMBL" id="BMAT01001967">
    <property type="protein sequence ID" value="GFR96555.1"/>
    <property type="molecule type" value="Genomic_DNA"/>
</dbReference>
<evidence type="ECO:0000313" key="1">
    <source>
        <dbReference type="EMBL" id="GFR96555.1"/>
    </source>
</evidence>
<organism evidence="1 2">
    <name type="scientific">Elysia marginata</name>
    <dbReference type="NCBI Taxonomy" id="1093978"/>
    <lineage>
        <taxon>Eukaryota</taxon>
        <taxon>Metazoa</taxon>
        <taxon>Spiralia</taxon>
        <taxon>Lophotrochozoa</taxon>
        <taxon>Mollusca</taxon>
        <taxon>Gastropoda</taxon>
        <taxon>Heterobranchia</taxon>
        <taxon>Euthyneura</taxon>
        <taxon>Panpulmonata</taxon>
        <taxon>Sacoglossa</taxon>
        <taxon>Placobranchoidea</taxon>
        <taxon>Plakobranchidae</taxon>
        <taxon>Elysia</taxon>
    </lineage>
</organism>
<name>A0AAV4HIH3_9GAST</name>
<comment type="caution">
    <text evidence="1">The sequence shown here is derived from an EMBL/GenBank/DDBJ whole genome shotgun (WGS) entry which is preliminary data.</text>
</comment>